<dbReference type="InterPro" id="IPR024337">
    <property type="entry name" value="tRNA_splic_suSen54"/>
</dbReference>
<reference evidence="5" key="1">
    <citation type="submission" date="2021-06" db="EMBL/GenBank/DDBJ databases">
        <authorList>
            <person name="Kallberg Y."/>
            <person name="Tangrot J."/>
            <person name="Rosling A."/>
        </authorList>
    </citation>
    <scope>NUCLEOTIDE SEQUENCE</scope>
    <source>
        <strain evidence="5">CL551</strain>
    </source>
</reference>
<protein>
    <submittedName>
        <fullName evidence="5">8049_t:CDS:1</fullName>
    </submittedName>
</protein>
<dbReference type="GO" id="GO:0000214">
    <property type="term" value="C:tRNA-intron endonuclease complex"/>
    <property type="evidence" value="ECO:0007669"/>
    <property type="project" value="TreeGrafter"/>
</dbReference>
<evidence type="ECO:0000259" key="4">
    <source>
        <dbReference type="Pfam" id="PF12928"/>
    </source>
</evidence>
<dbReference type="InterPro" id="IPR024336">
    <property type="entry name" value="tRNA_splic_suSen54_N"/>
</dbReference>
<evidence type="ECO:0000256" key="2">
    <source>
        <dbReference type="ARBA" id="ARBA00022694"/>
    </source>
</evidence>
<dbReference type="Proteomes" id="UP000789342">
    <property type="component" value="Unassembled WGS sequence"/>
</dbReference>
<proteinExistence type="inferred from homology"/>
<organism evidence="5 6">
    <name type="scientific">Acaulospora morrowiae</name>
    <dbReference type="NCBI Taxonomy" id="94023"/>
    <lineage>
        <taxon>Eukaryota</taxon>
        <taxon>Fungi</taxon>
        <taxon>Fungi incertae sedis</taxon>
        <taxon>Mucoromycota</taxon>
        <taxon>Glomeromycotina</taxon>
        <taxon>Glomeromycetes</taxon>
        <taxon>Diversisporales</taxon>
        <taxon>Acaulosporaceae</taxon>
        <taxon>Acaulospora</taxon>
    </lineage>
</organism>
<feature type="region of interest" description="Disordered" evidence="3">
    <location>
        <begin position="1"/>
        <end position="25"/>
    </location>
</feature>
<keyword evidence="2" id="KW-0819">tRNA processing</keyword>
<comment type="caution">
    <text evidence="5">The sequence shown here is derived from an EMBL/GenBank/DDBJ whole genome shotgun (WGS) entry which is preliminary data.</text>
</comment>
<name>A0A9N8V7X6_9GLOM</name>
<sequence>MLKRKGVGGKSLKRGGVKKNEKVELDQGQEDLLKESLQELKRALEEERSTSSRNICKGMWCDSPVNKVLVTVIRGNHFHNMGHSINGEHWLYPEEALFLLERGALTADFEGVPVSIQQAYMLMMRESRLTLEKYQVYAYLKRIGYTVTRPPPSSSSREFKSDSEDTSIIKNLSMSRYLGHLVYPLLSPLTYITRNFFSKIFSSPLTPSIEPMVKPGSCYTYDQVFKKLQIIQRSNDTDPESISAYNLGDVDDYKVDFYVYKKTQNRKFKKKHPGEPLFRVVVASADAQRPPSLGMLDRLFKEGDKNGGDSSSILFSIVSGANVTFLEFKDVMFTEKKVDVVGSE</sequence>
<dbReference type="PANTHER" id="PTHR21027">
    <property type="entry name" value="TRNA-SPLICING ENDONUCLEASE SUBUNIT SEN54"/>
    <property type="match status" value="1"/>
</dbReference>
<accession>A0A9N8V7X6</accession>
<dbReference type="Pfam" id="PF12928">
    <property type="entry name" value="tRNA_int_end_N2"/>
    <property type="match status" value="1"/>
</dbReference>
<evidence type="ECO:0000313" key="6">
    <source>
        <dbReference type="Proteomes" id="UP000789342"/>
    </source>
</evidence>
<dbReference type="AlphaFoldDB" id="A0A9N8V7X6"/>
<keyword evidence="6" id="KW-1185">Reference proteome</keyword>
<gene>
    <name evidence="5" type="ORF">AMORRO_LOCUS269</name>
</gene>
<feature type="compositionally biased region" description="Basic residues" evidence="3">
    <location>
        <begin position="1"/>
        <end position="17"/>
    </location>
</feature>
<evidence type="ECO:0000256" key="1">
    <source>
        <dbReference type="ARBA" id="ARBA00005736"/>
    </source>
</evidence>
<evidence type="ECO:0000313" key="5">
    <source>
        <dbReference type="EMBL" id="CAG8440846.1"/>
    </source>
</evidence>
<feature type="domain" description="tRNA-splicing endonuclease subunit Sen54 N-terminal" evidence="4">
    <location>
        <begin position="42"/>
        <end position="106"/>
    </location>
</feature>
<dbReference type="GO" id="GO:0000379">
    <property type="term" value="P:tRNA-type intron splice site recognition and cleavage"/>
    <property type="evidence" value="ECO:0007669"/>
    <property type="project" value="TreeGrafter"/>
</dbReference>
<dbReference type="PANTHER" id="PTHR21027:SF1">
    <property type="entry name" value="TRNA-SPLICING ENDONUCLEASE SUBUNIT SEN54"/>
    <property type="match status" value="1"/>
</dbReference>
<evidence type="ECO:0000256" key="3">
    <source>
        <dbReference type="SAM" id="MobiDB-lite"/>
    </source>
</evidence>
<dbReference type="OrthoDB" id="408683at2759"/>
<comment type="similarity">
    <text evidence="1">Belongs to the SEN54 family.</text>
</comment>
<dbReference type="EMBL" id="CAJVPV010000066">
    <property type="protein sequence ID" value="CAG8440846.1"/>
    <property type="molecule type" value="Genomic_DNA"/>
</dbReference>